<evidence type="ECO:0000313" key="6">
    <source>
        <dbReference type="Proteomes" id="UP000680670"/>
    </source>
</evidence>
<dbReference type="PANTHER" id="PTHR31435">
    <property type="entry name" value="PROTEIN NATD1"/>
    <property type="match status" value="1"/>
</dbReference>
<dbReference type="Proteomes" id="UP000680670">
    <property type="component" value="Unassembled WGS sequence"/>
</dbReference>
<name>A0A429XB15_SIMTE</name>
<dbReference type="InterPro" id="IPR045057">
    <property type="entry name" value="Gcn5-rel_NAT"/>
</dbReference>
<dbReference type="CDD" id="cd04301">
    <property type="entry name" value="NAT_SF"/>
    <property type="match status" value="1"/>
</dbReference>
<comment type="caution">
    <text evidence="4">The sequence shown here is derived from an EMBL/GenBank/DDBJ whole genome shotgun (WGS) entry which is preliminary data.</text>
</comment>
<reference evidence="3 6" key="2">
    <citation type="submission" date="2021-03" db="EMBL/GenBank/DDBJ databases">
        <title>Antimicrobial resistance genes in bacteria isolated from Japanese honey, and their potential for conferring macrolide and lincosamide resistance in the American foulbrood pathogen Paenibacillus larvae.</title>
        <authorList>
            <person name="Okamoto M."/>
            <person name="Kumagai M."/>
            <person name="Kanamori H."/>
            <person name="Takamatsu D."/>
        </authorList>
    </citation>
    <scope>NUCLEOTIDE SEQUENCE [LARGE SCALE GENOMIC DNA]</scope>
    <source>
        <strain evidence="3 6">J6TS1</strain>
    </source>
</reference>
<evidence type="ECO:0000313" key="4">
    <source>
        <dbReference type="EMBL" id="RST60549.1"/>
    </source>
</evidence>
<dbReference type="OrthoDB" id="9793389at2"/>
<dbReference type="InterPro" id="IPR031165">
    <property type="entry name" value="GNAT_YJDJ"/>
</dbReference>
<evidence type="ECO:0000313" key="3">
    <source>
        <dbReference type="EMBL" id="GIN98387.1"/>
    </source>
</evidence>
<dbReference type="InterPro" id="IPR000182">
    <property type="entry name" value="GNAT_dom"/>
</dbReference>
<accession>A0A429XB15</accession>
<evidence type="ECO:0000313" key="5">
    <source>
        <dbReference type="Proteomes" id="UP000287296"/>
    </source>
</evidence>
<dbReference type="SUPFAM" id="SSF55729">
    <property type="entry name" value="Acyl-CoA N-acyltransferases (Nat)"/>
    <property type="match status" value="1"/>
</dbReference>
<reference evidence="4 5" key="1">
    <citation type="submission" date="2018-12" db="EMBL/GenBank/DDBJ databases">
        <authorList>
            <person name="Sun L."/>
            <person name="Chen Z."/>
        </authorList>
    </citation>
    <scope>NUCLEOTIDE SEQUENCE [LARGE SCALE GENOMIC DNA]</scope>
    <source>
        <strain evidence="4 5">LMG 29736</strain>
    </source>
</reference>
<dbReference type="RefSeq" id="WP_120115365.1">
    <property type="nucleotide sequence ID" value="NZ_BORI01000031.1"/>
</dbReference>
<dbReference type="Pfam" id="PF14542">
    <property type="entry name" value="Acetyltransf_CG"/>
    <property type="match status" value="1"/>
</dbReference>
<protein>
    <submittedName>
        <fullName evidence="4">N-acetyltransferase</fullName>
    </submittedName>
</protein>
<gene>
    <name evidence="3" type="primary">yjdJ</name>
    <name evidence="4" type="ORF">D5F11_006880</name>
    <name evidence="3" type="ORF">J6TS1_42570</name>
</gene>
<feature type="domain" description="N-acetyltransferase" evidence="1">
    <location>
        <begin position="1"/>
        <end position="93"/>
    </location>
</feature>
<organism evidence="4 5">
    <name type="scientific">Siminovitchia terrae</name>
    <name type="common">Bacillus terrae</name>
    <dbReference type="NCBI Taxonomy" id="1914933"/>
    <lineage>
        <taxon>Bacteria</taxon>
        <taxon>Bacillati</taxon>
        <taxon>Bacillota</taxon>
        <taxon>Bacilli</taxon>
        <taxon>Bacillales</taxon>
        <taxon>Bacillaceae</taxon>
        <taxon>Siminovitchia</taxon>
    </lineage>
</organism>
<dbReference type="Proteomes" id="UP000287296">
    <property type="component" value="Unassembled WGS sequence"/>
</dbReference>
<sequence>MVEIKKGKNTFFVGENQEGALAEIHFVPTGVEKIIVDHTYVSDELRGQGVGEALVEQIVAFAREEGKKIIPLCPFAKSQIDRHKEYQDVLADR</sequence>
<keyword evidence="4" id="KW-0808">Transferase</keyword>
<keyword evidence="6" id="KW-1185">Reference proteome</keyword>
<dbReference type="GO" id="GO:0016747">
    <property type="term" value="F:acyltransferase activity, transferring groups other than amino-acyl groups"/>
    <property type="evidence" value="ECO:0007669"/>
    <property type="project" value="InterPro"/>
</dbReference>
<evidence type="ECO:0000259" key="1">
    <source>
        <dbReference type="PROSITE" id="PS51186"/>
    </source>
</evidence>
<dbReference type="Gene3D" id="3.40.630.30">
    <property type="match status" value="1"/>
</dbReference>
<dbReference type="InterPro" id="IPR016181">
    <property type="entry name" value="Acyl_CoA_acyltransferase"/>
</dbReference>
<dbReference type="EMBL" id="BORJ01000014">
    <property type="protein sequence ID" value="GIN98387.1"/>
    <property type="molecule type" value="Genomic_DNA"/>
</dbReference>
<dbReference type="PANTHER" id="PTHR31435:SF10">
    <property type="entry name" value="BSR4717 PROTEIN"/>
    <property type="match status" value="1"/>
</dbReference>
<evidence type="ECO:0000259" key="2">
    <source>
        <dbReference type="PROSITE" id="PS51729"/>
    </source>
</evidence>
<dbReference type="PROSITE" id="PS51186">
    <property type="entry name" value="GNAT"/>
    <property type="match status" value="1"/>
</dbReference>
<dbReference type="EMBL" id="QYTW02000004">
    <property type="protein sequence ID" value="RST60549.1"/>
    <property type="molecule type" value="Genomic_DNA"/>
</dbReference>
<proteinExistence type="predicted"/>
<dbReference type="PROSITE" id="PS51729">
    <property type="entry name" value="GNAT_YJDJ"/>
    <property type="match status" value="1"/>
</dbReference>
<feature type="domain" description="N-acetyltransferase" evidence="2">
    <location>
        <begin position="3"/>
        <end position="91"/>
    </location>
</feature>
<dbReference type="AlphaFoldDB" id="A0A429XB15"/>